<comment type="catalytic activity">
    <reaction evidence="7">
        <text>adenosine 2',5'-bisphosphate + H2O = AMP + phosphate</text>
        <dbReference type="Rhea" id="RHEA:77643"/>
        <dbReference type="ChEBI" id="CHEBI:15377"/>
        <dbReference type="ChEBI" id="CHEBI:43474"/>
        <dbReference type="ChEBI" id="CHEBI:194156"/>
        <dbReference type="ChEBI" id="CHEBI:456215"/>
        <dbReference type="EC" id="3.1.3.7"/>
    </reaction>
    <physiologicalReaction direction="left-to-right" evidence="7">
        <dbReference type="Rhea" id="RHEA:77644"/>
    </physiologicalReaction>
</comment>
<evidence type="ECO:0000313" key="12">
    <source>
        <dbReference type="EMBL" id="EEB06653.1"/>
    </source>
</evidence>
<dbReference type="GO" id="GO:0008441">
    <property type="term" value="F:3'(2'),5'-bisphosphate nucleotidase activity"/>
    <property type="evidence" value="ECO:0000318"/>
    <property type="project" value="GO_Central"/>
</dbReference>
<dbReference type="GO" id="GO:0000103">
    <property type="term" value="P:sulfate assimilation"/>
    <property type="evidence" value="ECO:0000318"/>
    <property type="project" value="GO_Central"/>
</dbReference>
<dbReference type="OMA" id="MSYQQER"/>
<dbReference type="PROSITE" id="PS00629">
    <property type="entry name" value="IMP_1"/>
    <property type="match status" value="1"/>
</dbReference>
<comment type="function">
    <text evidence="11">Converts adenosine 3'-phosphate 5'-phosphosulfate (PAPS) to adenosine 5'-phosphosulfate (APS) and 3'(2')-phosphoadenosine 5'-phosphate (PAP) to AMP.</text>
</comment>
<sequence>MSFQKELEVAISAVRRASFLTEKVFNELVQLRQKHQSGAIIKSDQSPVTVGDFGAQAVIAALLHDAFPQDPIVGEESADFLRSNDEVCNQVWSLVQESTKRASEFPELGRIASKEDMCNAIDRGSYVGGPTGRMWSIDPIDGTKGFLRGDQYAICLSLIQDGVPVVGAIGCPNLYWDVPATADGRRGLVMAAVRSRGCYQYELHKDGYEGERVQMRPVTRSSDAKFCEGVEPGHSMQDTQEQIARELGITLEATRMDSQAKYASLARGDGDIYLRLPRSMKFEEKIWDHAGGSLLVQEAGGIVGDMFGKPLDFGRGRTLNHNHGVIAAAKGIYEQVIAATKKVTGNDPQFAL</sequence>
<dbReference type="HOGENOM" id="CLU_033446_1_1_1"/>
<evidence type="ECO:0000256" key="10">
    <source>
        <dbReference type="PIRSR" id="PIRSR600760-2"/>
    </source>
</evidence>
<dbReference type="PANTHER" id="PTHR43200:SF6">
    <property type="entry name" value="3'(2'),5'-BISPHOSPHATE NUCLEOTIDASE"/>
    <property type="match status" value="1"/>
</dbReference>
<dbReference type="FunFam" id="3.40.190.80:FF:000003">
    <property type="entry name" value="PAP-specific phosphatase HAL2-like"/>
    <property type="match status" value="1"/>
</dbReference>
<dbReference type="GO" id="GO:0046872">
    <property type="term" value="F:metal ion binding"/>
    <property type="evidence" value="ECO:0007669"/>
    <property type="project" value="UniProtKB-UniRule"/>
</dbReference>
<dbReference type="RefSeq" id="XP_002172946.1">
    <property type="nucleotide sequence ID" value="XM_002172910.2"/>
</dbReference>
<dbReference type="Gene3D" id="3.40.190.80">
    <property type="match status" value="1"/>
</dbReference>
<dbReference type="PRINTS" id="PR00377">
    <property type="entry name" value="IMPHPHTASES"/>
</dbReference>
<dbReference type="CDD" id="cd01517">
    <property type="entry name" value="PAP_phosphatase"/>
    <property type="match status" value="1"/>
</dbReference>
<dbReference type="InterPro" id="IPR020583">
    <property type="entry name" value="Inositol_monoP_metal-BS"/>
</dbReference>
<gene>
    <name evidence="13" type="primary">tol1</name>
    <name evidence="12" type="ORF">SJAG_01702</name>
</gene>
<accession>B6JYN5</accession>
<organism evidence="12 14">
    <name type="scientific">Schizosaccharomyces japonicus (strain yFS275 / FY16936)</name>
    <name type="common">Fission yeast</name>
    <dbReference type="NCBI Taxonomy" id="402676"/>
    <lineage>
        <taxon>Eukaryota</taxon>
        <taxon>Fungi</taxon>
        <taxon>Dikarya</taxon>
        <taxon>Ascomycota</taxon>
        <taxon>Taphrinomycotina</taxon>
        <taxon>Schizosaccharomycetes</taxon>
        <taxon>Schizosaccharomycetales</taxon>
        <taxon>Schizosaccharomycetaceae</taxon>
        <taxon>Schizosaccharomyces</taxon>
    </lineage>
</organism>
<dbReference type="eggNOG" id="KOG1528">
    <property type="taxonomic scope" value="Eukaryota"/>
</dbReference>
<dbReference type="GO" id="GO:0043647">
    <property type="term" value="P:inositol phosphate metabolic process"/>
    <property type="evidence" value="ECO:0007669"/>
    <property type="project" value="UniProtKB-UniRule"/>
</dbReference>
<dbReference type="EMBL" id="KE651168">
    <property type="protein sequence ID" value="EEB06653.1"/>
    <property type="molecule type" value="Genomic_DNA"/>
</dbReference>
<feature type="binding site" evidence="10">
    <location>
        <position position="288"/>
    </location>
    <ligand>
        <name>Mg(2+)</name>
        <dbReference type="ChEBI" id="CHEBI:18420"/>
        <label>1</label>
        <note>catalytic</note>
    </ligand>
</feature>
<dbReference type="SUPFAM" id="SSF56655">
    <property type="entry name" value="Carbohydrate phosphatase"/>
    <property type="match status" value="1"/>
</dbReference>
<dbReference type="EC" id="3.1.3.7" evidence="3 11"/>
<dbReference type="Pfam" id="PF00459">
    <property type="entry name" value="Inositol_P"/>
    <property type="match status" value="1"/>
</dbReference>
<dbReference type="InterPro" id="IPR000760">
    <property type="entry name" value="Inositol_monophosphatase-like"/>
</dbReference>
<feature type="binding site" evidence="10">
    <location>
        <position position="75"/>
    </location>
    <ligand>
        <name>Mg(2+)</name>
        <dbReference type="ChEBI" id="CHEBI:18420"/>
        <label>1</label>
        <note>catalytic</note>
    </ligand>
</feature>
<feature type="binding site" evidence="10">
    <location>
        <position position="138"/>
    </location>
    <ligand>
        <name>Mg(2+)</name>
        <dbReference type="ChEBI" id="CHEBI:18420"/>
        <label>1</label>
        <note>catalytic</note>
    </ligand>
</feature>
<evidence type="ECO:0000256" key="2">
    <source>
        <dbReference type="ARBA" id="ARBA00009759"/>
    </source>
</evidence>
<dbReference type="PROSITE" id="PS00630">
    <property type="entry name" value="IMP_2"/>
    <property type="match status" value="1"/>
</dbReference>
<dbReference type="GO" id="GO:0046854">
    <property type="term" value="P:phosphatidylinositol phosphate biosynthetic process"/>
    <property type="evidence" value="ECO:0007669"/>
    <property type="project" value="InterPro"/>
</dbReference>
<keyword evidence="4 10" id="KW-0479">Metal-binding</keyword>
<keyword evidence="14" id="KW-1185">Reference proteome</keyword>
<feature type="binding site" evidence="10">
    <location>
        <position position="140"/>
    </location>
    <ligand>
        <name>Mg(2+)</name>
        <dbReference type="ChEBI" id="CHEBI:18420"/>
        <label>1</label>
        <note>catalytic</note>
    </ligand>
</feature>
<evidence type="ECO:0000256" key="11">
    <source>
        <dbReference type="RuleBase" id="RU368076"/>
    </source>
</evidence>
<dbReference type="JaponicusDB" id="SJAG_01702">
    <property type="gene designation" value="tol1"/>
</dbReference>
<dbReference type="InterPro" id="IPR020550">
    <property type="entry name" value="Inositol_monophosphatase_CS"/>
</dbReference>
<evidence type="ECO:0000256" key="1">
    <source>
        <dbReference type="ARBA" id="ARBA00001946"/>
    </source>
</evidence>
<keyword evidence="5 11" id="KW-0378">Hydrolase</keyword>
<evidence type="ECO:0000313" key="13">
    <source>
        <dbReference type="JaponicusDB" id="SJAG_01702"/>
    </source>
</evidence>
<dbReference type="OrthoDB" id="411145at2759"/>
<evidence type="ECO:0000256" key="9">
    <source>
        <dbReference type="ARBA" id="ARBA00044484"/>
    </source>
</evidence>
<evidence type="ECO:0000256" key="6">
    <source>
        <dbReference type="ARBA" id="ARBA00022842"/>
    </source>
</evidence>
<dbReference type="AlphaFoldDB" id="B6JYN5"/>
<dbReference type="InterPro" id="IPR051090">
    <property type="entry name" value="Inositol_monoP_superfamily"/>
</dbReference>
<dbReference type="STRING" id="402676.B6JYN5"/>
<proteinExistence type="inferred from homology"/>
<dbReference type="Gene3D" id="3.30.540.10">
    <property type="entry name" value="Fructose-1,6-Bisphosphatase, subunit A, domain 1"/>
    <property type="match status" value="1"/>
</dbReference>
<dbReference type="GO" id="GO:0052829">
    <property type="term" value="F:inositol-1,3,4-trisphosphate 1-phosphatase activity"/>
    <property type="evidence" value="ECO:0007669"/>
    <property type="project" value="EnsemblFungi"/>
</dbReference>
<dbReference type="NCBIfam" id="TIGR01330">
    <property type="entry name" value="bisphos_HAL2"/>
    <property type="match status" value="1"/>
</dbReference>
<keyword evidence="6 10" id="KW-0460">Magnesium</keyword>
<evidence type="ECO:0000256" key="8">
    <source>
        <dbReference type="ARBA" id="ARBA00044479"/>
    </source>
</evidence>
<reference evidence="12 14" key="1">
    <citation type="journal article" date="2011" name="Science">
        <title>Comparative functional genomics of the fission yeasts.</title>
        <authorList>
            <person name="Rhind N."/>
            <person name="Chen Z."/>
            <person name="Yassour M."/>
            <person name="Thompson D.A."/>
            <person name="Haas B.J."/>
            <person name="Habib N."/>
            <person name="Wapinski I."/>
            <person name="Roy S."/>
            <person name="Lin M.F."/>
            <person name="Heiman D.I."/>
            <person name="Young S.K."/>
            <person name="Furuya K."/>
            <person name="Guo Y."/>
            <person name="Pidoux A."/>
            <person name="Chen H.M."/>
            <person name="Robbertse B."/>
            <person name="Goldberg J.M."/>
            <person name="Aoki K."/>
            <person name="Bayne E.H."/>
            <person name="Berlin A.M."/>
            <person name="Desjardins C.A."/>
            <person name="Dobbs E."/>
            <person name="Dukaj L."/>
            <person name="Fan L."/>
            <person name="FitzGerald M.G."/>
            <person name="French C."/>
            <person name="Gujja S."/>
            <person name="Hansen K."/>
            <person name="Keifenheim D."/>
            <person name="Levin J.Z."/>
            <person name="Mosher R.A."/>
            <person name="Mueller C.A."/>
            <person name="Pfiffner J."/>
            <person name="Priest M."/>
            <person name="Russ C."/>
            <person name="Smialowska A."/>
            <person name="Swoboda P."/>
            <person name="Sykes S.M."/>
            <person name="Vaughn M."/>
            <person name="Vengrova S."/>
            <person name="Yoder R."/>
            <person name="Zeng Q."/>
            <person name="Allshire R."/>
            <person name="Baulcombe D."/>
            <person name="Birren B.W."/>
            <person name="Brown W."/>
            <person name="Ekwall K."/>
            <person name="Kellis M."/>
            <person name="Leatherwood J."/>
            <person name="Levin H."/>
            <person name="Margalit H."/>
            <person name="Martienssen R."/>
            <person name="Nieduszynski C.A."/>
            <person name="Spatafora J.W."/>
            <person name="Friedman N."/>
            <person name="Dalgaard J.Z."/>
            <person name="Baumann P."/>
            <person name="Niki H."/>
            <person name="Regev A."/>
            <person name="Nusbaum C."/>
        </authorList>
    </citation>
    <scope>NUCLEOTIDE SEQUENCE [LARGE SCALE GENOMIC DNA]</scope>
    <source>
        <strain evidence="14">yFS275 / FY16936</strain>
    </source>
</reference>
<feature type="binding site" evidence="10">
    <location>
        <position position="141"/>
    </location>
    <ligand>
        <name>Mg(2+)</name>
        <dbReference type="ChEBI" id="CHEBI:18420"/>
        <label>1</label>
        <note>catalytic</note>
    </ligand>
</feature>
<comment type="catalytic activity">
    <reaction evidence="8">
        <text>adenosine 3',5'-bisphosphate + H2O = AMP + phosphate</text>
        <dbReference type="Rhea" id="RHEA:10040"/>
        <dbReference type="ChEBI" id="CHEBI:15377"/>
        <dbReference type="ChEBI" id="CHEBI:43474"/>
        <dbReference type="ChEBI" id="CHEBI:58343"/>
        <dbReference type="ChEBI" id="CHEBI:456215"/>
        <dbReference type="EC" id="3.1.3.7"/>
    </reaction>
    <physiologicalReaction direction="left-to-right" evidence="8">
        <dbReference type="Rhea" id="RHEA:10041"/>
    </physiologicalReaction>
</comment>
<comment type="similarity">
    <text evidence="2 11">Belongs to the inositol monophosphatase superfamily.</text>
</comment>
<evidence type="ECO:0000256" key="7">
    <source>
        <dbReference type="ARBA" id="ARBA00044466"/>
    </source>
</evidence>
<dbReference type="VEuPathDB" id="FungiDB:SJAG_01702"/>
<dbReference type="InterPro" id="IPR006239">
    <property type="entry name" value="DPNP"/>
</dbReference>
<dbReference type="GO" id="GO:0004441">
    <property type="term" value="F:inositol-1,4-bisphosphate 1-phosphatase activity"/>
    <property type="evidence" value="ECO:0007669"/>
    <property type="project" value="EnsemblFungi"/>
</dbReference>
<name>B6JYN5_SCHJY</name>
<protein>
    <recommendedName>
        <fullName evidence="3 11">3'(2'),5'-bisphosphate nucleotidase</fullName>
        <ecNumber evidence="3 11">3.1.3.7</ecNumber>
    </recommendedName>
</protein>
<evidence type="ECO:0000313" key="14">
    <source>
        <dbReference type="Proteomes" id="UP000001744"/>
    </source>
</evidence>
<evidence type="ECO:0000256" key="4">
    <source>
        <dbReference type="ARBA" id="ARBA00022723"/>
    </source>
</evidence>
<dbReference type="Proteomes" id="UP000001744">
    <property type="component" value="Unassembled WGS sequence"/>
</dbReference>
<dbReference type="GeneID" id="7049865"/>
<comment type="catalytic activity">
    <reaction evidence="9">
        <text>3'-phosphoadenylyl sulfate + H2O = adenosine 5'-phosphosulfate + phosphate</text>
        <dbReference type="Rhea" id="RHEA:77639"/>
        <dbReference type="ChEBI" id="CHEBI:15377"/>
        <dbReference type="ChEBI" id="CHEBI:43474"/>
        <dbReference type="ChEBI" id="CHEBI:58243"/>
        <dbReference type="ChEBI" id="CHEBI:58339"/>
        <dbReference type="EC" id="3.1.3.7"/>
    </reaction>
    <physiologicalReaction direction="left-to-right" evidence="9">
        <dbReference type="Rhea" id="RHEA:77640"/>
    </physiologicalReaction>
</comment>
<evidence type="ECO:0000256" key="3">
    <source>
        <dbReference type="ARBA" id="ARBA00012633"/>
    </source>
</evidence>
<dbReference type="PANTHER" id="PTHR43200">
    <property type="entry name" value="PHOSPHATASE"/>
    <property type="match status" value="1"/>
</dbReference>
<evidence type="ECO:0000256" key="5">
    <source>
        <dbReference type="ARBA" id="ARBA00022801"/>
    </source>
</evidence>
<comment type="cofactor">
    <cofactor evidence="1 10 11">
        <name>Mg(2+)</name>
        <dbReference type="ChEBI" id="CHEBI:18420"/>
    </cofactor>
</comment>